<protein>
    <submittedName>
        <fullName evidence="1">Virulence-associated protein</fullName>
    </submittedName>
</protein>
<sequence>MSYSTITQTITPSRSQQCAALDLYFTASGGPAIVVLAALDDAGLPGVALREQRLEIAQIKTDGAATRVTWTALVQLQAGTSYALCISAADTDTALAVAQIGDARQDGTGWVTTAPAELGQLLEINASGIATRHANRVLRFDLFEAQYPATVKTVDVGAQEVENATMLLINAGAEQPDPTARITYSIELLGAGAAVLRTIEADAGQPVRLDEPHTGTVRVKATLRVGDSGMGAVLAPATLLAVGSLLQSGTYITPTIATAGGTELRVIFEGTIPAGAAVAVHAQLGASEQWTEVPYLSSSPQTAGTIELTHRLQGINAASLRLRLTLTGTPTARPLVDNLRAVVL</sequence>
<accession>A0ABW5EPV0</accession>
<keyword evidence="2" id="KW-1185">Reference proteome</keyword>
<name>A0ABW5EPV0_9BURK</name>
<comment type="caution">
    <text evidence="1">The sequence shown here is derived from an EMBL/GenBank/DDBJ whole genome shotgun (WGS) entry which is preliminary data.</text>
</comment>
<dbReference type="RefSeq" id="WP_380105727.1">
    <property type="nucleotide sequence ID" value="NZ_JBHSIH010000001.1"/>
</dbReference>
<proteinExistence type="predicted"/>
<gene>
    <name evidence="1" type="ORF">ACFSPV_13085</name>
</gene>
<dbReference type="EMBL" id="JBHUIG010000013">
    <property type="protein sequence ID" value="MFD2319648.1"/>
    <property type="molecule type" value="Genomic_DNA"/>
</dbReference>
<reference evidence="2" key="1">
    <citation type="journal article" date="2019" name="Int. J. Syst. Evol. Microbiol.">
        <title>The Global Catalogue of Microorganisms (GCM) 10K type strain sequencing project: providing services to taxonomists for standard genome sequencing and annotation.</title>
        <authorList>
            <consortium name="The Broad Institute Genomics Platform"/>
            <consortium name="The Broad Institute Genome Sequencing Center for Infectious Disease"/>
            <person name="Wu L."/>
            <person name="Ma J."/>
        </authorList>
    </citation>
    <scope>NUCLEOTIDE SEQUENCE [LARGE SCALE GENOMIC DNA]</scope>
    <source>
        <strain evidence="2">CCUG 62793</strain>
    </source>
</reference>
<organism evidence="1 2">
    <name type="scientific">Delftia deserti</name>
    <dbReference type="NCBI Taxonomy" id="1651218"/>
    <lineage>
        <taxon>Bacteria</taxon>
        <taxon>Pseudomonadati</taxon>
        <taxon>Pseudomonadota</taxon>
        <taxon>Betaproteobacteria</taxon>
        <taxon>Burkholderiales</taxon>
        <taxon>Comamonadaceae</taxon>
        <taxon>Delftia</taxon>
    </lineage>
</organism>
<evidence type="ECO:0000313" key="2">
    <source>
        <dbReference type="Proteomes" id="UP001597287"/>
    </source>
</evidence>
<evidence type="ECO:0000313" key="1">
    <source>
        <dbReference type="EMBL" id="MFD2319648.1"/>
    </source>
</evidence>
<dbReference type="Proteomes" id="UP001597287">
    <property type="component" value="Unassembled WGS sequence"/>
</dbReference>